<keyword evidence="2" id="KW-0812">Transmembrane</keyword>
<evidence type="ECO:0000256" key="1">
    <source>
        <dbReference type="SAM" id="MobiDB-lite"/>
    </source>
</evidence>
<proteinExistence type="predicted"/>
<keyword evidence="4" id="KW-1185">Reference proteome</keyword>
<keyword evidence="2" id="KW-1133">Transmembrane helix</keyword>
<dbReference type="Proteomes" id="UP001439984">
    <property type="component" value="Unassembled WGS sequence"/>
</dbReference>
<gene>
    <name evidence="3" type="ORF">AAAU72_03065</name>
</gene>
<evidence type="ECO:0000313" key="3">
    <source>
        <dbReference type="EMBL" id="MEQ2687164.1"/>
    </source>
</evidence>
<feature type="compositionally biased region" description="Basic and acidic residues" evidence="1">
    <location>
        <begin position="88"/>
        <end position="102"/>
    </location>
</feature>
<organism evidence="3 4">
    <name type="scientific">Faecalibacterium longum</name>
    <dbReference type="NCBI Taxonomy" id="1851428"/>
    <lineage>
        <taxon>Bacteria</taxon>
        <taxon>Bacillati</taxon>
        <taxon>Bacillota</taxon>
        <taxon>Clostridia</taxon>
        <taxon>Eubacteriales</taxon>
        <taxon>Oscillospiraceae</taxon>
        <taxon>Faecalibacterium</taxon>
    </lineage>
</organism>
<feature type="region of interest" description="Disordered" evidence="1">
    <location>
        <begin position="86"/>
        <end position="125"/>
    </location>
</feature>
<keyword evidence="2" id="KW-0472">Membrane</keyword>
<protein>
    <submittedName>
        <fullName evidence="3">Uncharacterized protein</fullName>
    </submittedName>
</protein>
<evidence type="ECO:0000313" key="4">
    <source>
        <dbReference type="Proteomes" id="UP001439984"/>
    </source>
</evidence>
<comment type="caution">
    <text evidence="3">The sequence shown here is derived from an EMBL/GenBank/DDBJ whole genome shotgun (WGS) entry which is preliminary data.</text>
</comment>
<sequence length="125" mass="13716">MKLLMRDEAKGREHTIFVTIFSALMVMLAIVVMLMASATAISGVTLQLDENAVDILDKQVENRAGYIQDQLQQAQELTDLSTYINETAQRDRPADAGRRDAFPQDAGFQQQRQSAAAAGCSPQNA</sequence>
<feature type="transmembrane region" description="Helical" evidence="2">
    <location>
        <begin position="16"/>
        <end position="36"/>
    </location>
</feature>
<reference evidence="3 4" key="1">
    <citation type="submission" date="2024-04" db="EMBL/GenBank/DDBJ databases">
        <title>Human intestinal bacterial collection.</title>
        <authorList>
            <person name="Pauvert C."/>
            <person name="Hitch T.C.A."/>
            <person name="Clavel T."/>
        </authorList>
    </citation>
    <scope>NUCLEOTIDE SEQUENCE [LARGE SCALE GENOMIC DNA]</scope>
    <source>
        <strain evidence="3 4">CLA-AA-H236</strain>
    </source>
</reference>
<name>A0ABV1IK19_9FIRM</name>
<accession>A0ABV1IK19</accession>
<evidence type="ECO:0000256" key="2">
    <source>
        <dbReference type="SAM" id="Phobius"/>
    </source>
</evidence>
<dbReference type="EMBL" id="JBBNIB010000085">
    <property type="protein sequence ID" value="MEQ2687164.1"/>
    <property type="molecule type" value="Genomic_DNA"/>
</dbReference>
<dbReference type="RefSeq" id="WP_227623847.1">
    <property type="nucleotide sequence ID" value="NZ_JBBNIB010000085.1"/>
</dbReference>